<dbReference type="PANTHER" id="PTHR43625:SF40">
    <property type="entry name" value="ALDO-KETO REDUCTASE YAKC [NADP(+)]"/>
    <property type="match status" value="1"/>
</dbReference>
<dbReference type="AlphaFoldDB" id="A0AAD6GGK9"/>
<dbReference type="GO" id="GO:0016491">
    <property type="term" value="F:oxidoreductase activity"/>
    <property type="evidence" value="ECO:0007669"/>
    <property type="project" value="UniProtKB-KW"/>
</dbReference>
<evidence type="ECO:0000259" key="2">
    <source>
        <dbReference type="Pfam" id="PF00248"/>
    </source>
</evidence>
<organism evidence="3 4">
    <name type="scientific">Penicillium frequentans</name>
    <dbReference type="NCBI Taxonomy" id="3151616"/>
    <lineage>
        <taxon>Eukaryota</taxon>
        <taxon>Fungi</taxon>
        <taxon>Dikarya</taxon>
        <taxon>Ascomycota</taxon>
        <taxon>Pezizomycotina</taxon>
        <taxon>Eurotiomycetes</taxon>
        <taxon>Eurotiomycetidae</taxon>
        <taxon>Eurotiales</taxon>
        <taxon>Aspergillaceae</taxon>
        <taxon>Penicillium</taxon>
    </lineage>
</organism>
<dbReference type="Pfam" id="PF00248">
    <property type="entry name" value="Aldo_ket_red"/>
    <property type="match status" value="1"/>
</dbReference>
<dbReference type="InterPro" id="IPR020471">
    <property type="entry name" value="AKR"/>
</dbReference>
<dbReference type="Proteomes" id="UP001220324">
    <property type="component" value="Unassembled WGS sequence"/>
</dbReference>
<name>A0AAD6GGK9_9EURO</name>
<accession>A0AAD6GGK9</accession>
<comment type="caution">
    <text evidence="3">The sequence shown here is derived from an EMBL/GenBank/DDBJ whole genome shotgun (WGS) entry which is preliminary data.</text>
</comment>
<keyword evidence="4" id="KW-1185">Reference proteome</keyword>
<dbReference type="InterPro" id="IPR036812">
    <property type="entry name" value="NAD(P)_OxRdtase_dom_sf"/>
</dbReference>
<dbReference type="PANTHER" id="PTHR43625">
    <property type="entry name" value="AFLATOXIN B1 ALDEHYDE REDUCTASE"/>
    <property type="match status" value="1"/>
</dbReference>
<reference evidence="3 4" key="1">
    <citation type="journal article" date="2023" name="IMA Fungus">
        <title>Comparative genomic study of the Penicillium genus elucidates a diverse pangenome and 15 lateral gene transfer events.</title>
        <authorList>
            <person name="Petersen C."/>
            <person name="Sorensen T."/>
            <person name="Nielsen M.R."/>
            <person name="Sondergaard T.E."/>
            <person name="Sorensen J.L."/>
            <person name="Fitzpatrick D.A."/>
            <person name="Frisvad J.C."/>
            <person name="Nielsen K.L."/>
        </authorList>
    </citation>
    <scope>NUCLEOTIDE SEQUENCE [LARGE SCALE GENOMIC DNA]</scope>
    <source>
        <strain evidence="3 4">IBT 35679</strain>
    </source>
</reference>
<dbReference type="Gene3D" id="3.20.20.100">
    <property type="entry name" value="NADP-dependent oxidoreductase domain"/>
    <property type="match status" value="1"/>
</dbReference>
<feature type="domain" description="NADP-dependent oxidoreductase" evidence="2">
    <location>
        <begin position="20"/>
        <end position="313"/>
    </location>
</feature>
<dbReference type="GO" id="GO:0005737">
    <property type="term" value="C:cytoplasm"/>
    <property type="evidence" value="ECO:0007669"/>
    <property type="project" value="TreeGrafter"/>
</dbReference>
<keyword evidence="1" id="KW-0560">Oxidoreductase</keyword>
<sequence length="337" mass="36951">MTPKLPTRQLGKDGPLVTALGYGAMGLSAYYAPAAPDEERLQFLDYVYNSGILSWDTSDVYGDSEELLGKWFSRTGKRNDIFLATKGGGGLNDKGEALIRSDPEYIKGACDRSLKKLGLDSVDLYYIHRLDKVTPIEKTVAAMVELKNEGKIKYLGLSECSASTLRRACKVHHITAVQIEYNPFSLDIEQNGLLSACRELGVAVVCYAPLGRGFLTGQLKSPDDFPEGDIRRFLPRFSQENFPRNLKIVQAMEDIAKAKATNVSSLALAWLLAQGDDIIPIPGTTKAKNLDANIQALSITLTPEENTRIRELVESAGVSGGRYHAAWDDSFADTPEL</sequence>
<proteinExistence type="predicted"/>
<evidence type="ECO:0000313" key="4">
    <source>
        <dbReference type="Proteomes" id="UP001220324"/>
    </source>
</evidence>
<dbReference type="InterPro" id="IPR050791">
    <property type="entry name" value="Aldo-Keto_reductase"/>
</dbReference>
<gene>
    <name evidence="3" type="ORF">N7494_004485</name>
</gene>
<dbReference type="SUPFAM" id="SSF51430">
    <property type="entry name" value="NAD(P)-linked oxidoreductase"/>
    <property type="match status" value="1"/>
</dbReference>
<evidence type="ECO:0000256" key="1">
    <source>
        <dbReference type="ARBA" id="ARBA00023002"/>
    </source>
</evidence>
<protein>
    <recommendedName>
        <fullName evidence="2">NADP-dependent oxidoreductase domain-containing protein</fullName>
    </recommendedName>
</protein>
<dbReference type="EMBL" id="JAQIZZ010000003">
    <property type="protein sequence ID" value="KAJ5546900.1"/>
    <property type="molecule type" value="Genomic_DNA"/>
</dbReference>
<dbReference type="InterPro" id="IPR023210">
    <property type="entry name" value="NADP_OxRdtase_dom"/>
</dbReference>
<dbReference type="PRINTS" id="PR00069">
    <property type="entry name" value="ALDKETRDTASE"/>
</dbReference>
<evidence type="ECO:0000313" key="3">
    <source>
        <dbReference type="EMBL" id="KAJ5546900.1"/>
    </source>
</evidence>